<organism evidence="1 2">
    <name type="scientific">Araneus ventricosus</name>
    <name type="common">Orbweaver spider</name>
    <name type="synonym">Epeira ventricosa</name>
    <dbReference type="NCBI Taxonomy" id="182803"/>
    <lineage>
        <taxon>Eukaryota</taxon>
        <taxon>Metazoa</taxon>
        <taxon>Ecdysozoa</taxon>
        <taxon>Arthropoda</taxon>
        <taxon>Chelicerata</taxon>
        <taxon>Arachnida</taxon>
        <taxon>Araneae</taxon>
        <taxon>Araneomorphae</taxon>
        <taxon>Entelegynae</taxon>
        <taxon>Araneoidea</taxon>
        <taxon>Araneidae</taxon>
        <taxon>Araneus</taxon>
    </lineage>
</organism>
<accession>A0A4Y2JRB4</accession>
<reference evidence="1 2" key="1">
    <citation type="journal article" date="2019" name="Sci. Rep.">
        <title>Orb-weaving spider Araneus ventricosus genome elucidates the spidroin gene catalogue.</title>
        <authorList>
            <person name="Kono N."/>
            <person name="Nakamura H."/>
            <person name="Ohtoshi R."/>
            <person name="Moran D.A.P."/>
            <person name="Shinohara A."/>
            <person name="Yoshida Y."/>
            <person name="Fujiwara M."/>
            <person name="Mori M."/>
            <person name="Tomita M."/>
            <person name="Arakawa K."/>
        </authorList>
    </citation>
    <scope>NUCLEOTIDE SEQUENCE [LARGE SCALE GENOMIC DNA]</scope>
</reference>
<dbReference type="OrthoDB" id="7422307at2759"/>
<evidence type="ECO:0000313" key="2">
    <source>
        <dbReference type="Proteomes" id="UP000499080"/>
    </source>
</evidence>
<name>A0A4Y2JRB4_ARAVE</name>
<gene>
    <name evidence="1" type="ORF">AVEN_5492_1</name>
</gene>
<protein>
    <submittedName>
        <fullName evidence="1">Uncharacterized protein</fullName>
    </submittedName>
</protein>
<sequence length="118" mass="13214">MIENALEDPRDPSLLNGRSFGRKVLSNVVLRHLRQYSLEDEIVSLVKMAGLSEEHNEELTTEKLIELHCISQQEVTEESLSEEEEVTAKQQSSSAVFPNPWGVLLVGLGTLVKNRNQG</sequence>
<proteinExistence type="predicted"/>
<dbReference type="Proteomes" id="UP000499080">
    <property type="component" value="Unassembled WGS sequence"/>
</dbReference>
<dbReference type="EMBL" id="BGPR01003757">
    <property type="protein sequence ID" value="GBM92028.1"/>
    <property type="molecule type" value="Genomic_DNA"/>
</dbReference>
<dbReference type="AlphaFoldDB" id="A0A4Y2JRB4"/>
<evidence type="ECO:0000313" key="1">
    <source>
        <dbReference type="EMBL" id="GBM92028.1"/>
    </source>
</evidence>
<keyword evidence="2" id="KW-1185">Reference proteome</keyword>
<comment type="caution">
    <text evidence="1">The sequence shown here is derived from an EMBL/GenBank/DDBJ whole genome shotgun (WGS) entry which is preliminary data.</text>
</comment>